<dbReference type="EMBL" id="PDCN02000001">
    <property type="protein sequence ID" value="PIB77773.1"/>
    <property type="molecule type" value="Genomic_DNA"/>
</dbReference>
<dbReference type="Proteomes" id="UP000230551">
    <property type="component" value="Unassembled WGS sequence"/>
</dbReference>
<dbReference type="NCBIfam" id="TIGR00996">
    <property type="entry name" value="Mtu_fam_mce"/>
    <property type="match status" value="1"/>
</dbReference>
<sequence length="327" mass="35145">MLTWMIYVTLRRDVEGPTHTYSAVFTDVTGLRAGSDVRMAGVRVGRVDDVELDGDIARVRFRVQAEQPVYADTKAAVVYQNIIGQRYIGLTKGDAGDTQTLADGAEIPLERTEGSFDVTVLLNGFEPMFTMLDADNRGNLSNALINALQGDSDSVVVLISETSRLAQTMAGPDQVLGDLIDSLNRVTENLADSGDELSGTLTQLRVVVAGLNARRDELVASTGSITTVMARLAGITSAVQPDLQDMLGRQPGMLSVMVDNQDKWAEVGANLPAVLKGVARITGDSTAMSAMPCDFNFTIFNFLKPIIPTIVDAATHGGKRKYTAKCR</sequence>
<comment type="caution">
    <text evidence="3">The sequence shown here is derived from an EMBL/GenBank/DDBJ whole genome shotgun (WGS) entry which is preliminary data.</text>
</comment>
<dbReference type="GO" id="GO:0051701">
    <property type="term" value="P:biological process involved in interaction with host"/>
    <property type="evidence" value="ECO:0007669"/>
    <property type="project" value="TreeGrafter"/>
</dbReference>
<accession>A0A2G5PIC7</accession>
<dbReference type="PANTHER" id="PTHR33371">
    <property type="entry name" value="INTERMEMBRANE PHOSPHOLIPID TRANSPORT SYSTEM BINDING PROTEIN MLAD-RELATED"/>
    <property type="match status" value="1"/>
</dbReference>
<dbReference type="PANTHER" id="PTHR33371:SF17">
    <property type="entry name" value="MCE-FAMILY PROTEIN MCE1B"/>
    <property type="match status" value="1"/>
</dbReference>
<evidence type="ECO:0000259" key="2">
    <source>
        <dbReference type="Pfam" id="PF11887"/>
    </source>
</evidence>
<dbReference type="AlphaFoldDB" id="A0A2G5PIC7"/>
<organism evidence="3 4">
    <name type="scientific">Mycolicibacterium brumae</name>
    <dbReference type="NCBI Taxonomy" id="85968"/>
    <lineage>
        <taxon>Bacteria</taxon>
        <taxon>Bacillati</taxon>
        <taxon>Actinomycetota</taxon>
        <taxon>Actinomycetes</taxon>
        <taxon>Mycobacteriales</taxon>
        <taxon>Mycobacteriaceae</taxon>
        <taxon>Mycolicibacterium</taxon>
    </lineage>
</organism>
<dbReference type="Pfam" id="PF11887">
    <property type="entry name" value="Mce4_CUP1"/>
    <property type="match status" value="1"/>
</dbReference>
<feature type="domain" description="Mce/MlaD" evidence="1">
    <location>
        <begin position="18"/>
        <end position="93"/>
    </location>
</feature>
<feature type="domain" description="Mammalian cell entry C-terminal" evidence="2">
    <location>
        <begin position="98"/>
        <end position="296"/>
    </location>
</feature>
<dbReference type="InterPro" id="IPR052336">
    <property type="entry name" value="MlaD_Phospholipid_Transporter"/>
</dbReference>
<dbReference type="STRING" id="85968.GCA_900073015_01492"/>
<keyword evidence="4" id="KW-1185">Reference proteome</keyword>
<protein>
    <submittedName>
        <fullName evidence="3">MCE family protein</fullName>
    </submittedName>
</protein>
<dbReference type="OrthoDB" id="338143at2"/>
<evidence type="ECO:0000259" key="1">
    <source>
        <dbReference type="Pfam" id="PF02470"/>
    </source>
</evidence>
<proteinExistence type="predicted"/>
<dbReference type="GO" id="GO:0005576">
    <property type="term" value="C:extracellular region"/>
    <property type="evidence" value="ECO:0007669"/>
    <property type="project" value="TreeGrafter"/>
</dbReference>
<dbReference type="InterPro" id="IPR005693">
    <property type="entry name" value="Mce"/>
</dbReference>
<dbReference type="Pfam" id="PF02470">
    <property type="entry name" value="MlaD"/>
    <property type="match status" value="1"/>
</dbReference>
<name>A0A2G5PIC7_9MYCO</name>
<dbReference type="InterPro" id="IPR024516">
    <property type="entry name" value="Mce_C"/>
</dbReference>
<dbReference type="InterPro" id="IPR003399">
    <property type="entry name" value="Mce/MlaD"/>
</dbReference>
<evidence type="ECO:0000313" key="3">
    <source>
        <dbReference type="EMBL" id="PIB77773.1"/>
    </source>
</evidence>
<reference evidence="3 4" key="1">
    <citation type="journal article" date="2017" name="Infect. Genet. Evol.">
        <title>The new phylogeny of the genus Mycobacterium: The old and the news.</title>
        <authorList>
            <person name="Tortoli E."/>
            <person name="Fedrizzi T."/>
            <person name="Meehan C.J."/>
            <person name="Trovato A."/>
            <person name="Grottola A."/>
            <person name="Giacobazzi E."/>
            <person name="Serpini G.F."/>
            <person name="Tagliazucchi S."/>
            <person name="Fabio A."/>
            <person name="Bettua C."/>
            <person name="Bertorelli R."/>
            <person name="Frascaro F."/>
            <person name="De Sanctis V."/>
            <person name="Pecorari M."/>
            <person name="Jousson O."/>
            <person name="Segata N."/>
            <person name="Cirillo D.M."/>
        </authorList>
    </citation>
    <scope>NUCLEOTIDE SEQUENCE [LARGE SCALE GENOMIC DNA]</scope>
    <source>
        <strain evidence="3 4">CIP1034565</strain>
    </source>
</reference>
<evidence type="ECO:0000313" key="4">
    <source>
        <dbReference type="Proteomes" id="UP000230551"/>
    </source>
</evidence>
<gene>
    <name evidence="3" type="ORF">CQY22_001775</name>
</gene>